<dbReference type="SUPFAM" id="SSF55073">
    <property type="entry name" value="Nucleotide cyclase"/>
    <property type="match status" value="1"/>
</dbReference>
<comment type="cofactor">
    <cofactor evidence="1">
        <name>Mg(2+)</name>
        <dbReference type="ChEBI" id="CHEBI:18420"/>
    </cofactor>
</comment>
<dbReference type="InterPro" id="IPR000014">
    <property type="entry name" value="PAS"/>
</dbReference>
<dbReference type="Pfam" id="PF00989">
    <property type="entry name" value="PAS"/>
    <property type="match status" value="1"/>
</dbReference>
<dbReference type="PROSITE" id="PS50113">
    <property type="entry name" value="PAC"/>
    <property type="match status" value="1"/>
</dbReference>
<reference evidence="3" key="1">
    <citation type="submission" date="2018-11" db="EMBL/GenBank/DDBJ databases">
        <authorList>
            <consortium name="Genoscope - CEA"/>
            <person name="William W."/>
        </authorList>
    </citation>
    <scope>NUCLEOTIDE SEQUENCE [LARGE SCALE GENOMIC DNA]</scope>
    <source>
        <strain evidence="3">T9AD</strain>
    </source>
</reference>
<dbReference type="Gene3D" id="3.30.70.270">
    <property type="match status" value="1"/>
</dbReference>
<gene>
    <name evidence="3" type="ORF">POT9AD_3530</name>
</gene>
<organism evidence="3">
    <name type="scientific">Ectopseudomonas oleovorans</name>
    <name type="common">Pseudomonas oleovorans</name>
    <dbReference type="NCBI Taxonomy" id="301"/>
    <lineage>
        <taxon>Bacteria</taxon>
        <taxon>Pseudomonadati</taxon>
        <taxon>Pseudomonadota</taxon>
        <taxon>Gammaproteobacteria</taxon>
        <taxon>Pseudomonadales</taxon>
        <taxon>Pseudomonadaceae</taxon>
        <taxon>Ectopseudomonas</taxon>
    </lineage>
</organism>
<dbReference type="SMART" id="SM00086">
    <property type="entry name" value="PAC"/>
    <property type="match status" value="1"/>
</dbReference>
<dbReference type="Pfam" id="PF05228">
    <property type="entry name" value="CHASE4"/>
    <property type="match status" value="1"/>
</dbReference>
<dbReference type="GO" id="GO:0007165">
    <property type="term" value="P:signal transduction"/>
    <property type="evidence" value="ECO:0007669"/>
    <property type="project" value="InterPro"/>
</dbReference>
<dbReference type="InterPro" id="IPR003660">
    <property type="entry name" value="HAMP_dom"/>
</dbReference>
<dbReference type="OrthoDB" id="9799509at2"/>
<dbReference type="InterPro" id="IPR035965">
    <property type="entry name" value="PAS-like_dom_sf"/>
</dbReference>
<evidence type="ECO:0000313" key="3">
    <source>
        <dbReference type="EMBL" id="VDN64505.1"/>
    </source>
</evidence>
<dbReference type="GO" id="GO:0006355">
    <property type="term" value="P:regulation of DNA-templated transcription"/>
    <property type="evidence" value="ECO:0007669"/>
    <property type="project" value="InterPro"/>
</dbReference>
<dbReference type="PROSITE" id="PS50885">
    <property type="entry name" value="HAMP"/>
    <property type="match status" value="1"/>
</dbReference>
<name>A0A653B7J9_ECTOL</name>
<evidence type="ECO:0000256" key="1">
    <source>
        <dbReference type="ARBA" id="ARBA00001946"/>
    </source>
</evidence>
<dbReference type="AlphaFoldDB" id="A0A653B7J9"/>
<dbReference type="GO" id="GO:0005886">
    <property type="term" value="C:plasma membrane"/>
    <property type="evidence" value="ECO:0007669"/>
    <property type="project" value="UniProtKB-SubCell"/>
</dbReference>
<dbReference type="PROSITE" id="PS50112">
    <property type="entry name" value="PAS"/>
    <property type="match status" value="1"/>
</dbReference>
<dbReference type="Pfam" id="PF00672">
    <property type="entry name" value="HAMP"/>
    <property type="match status" value="1"/>
</dbReference>
<dbReference type="NCBIfam" id="TIGR00229">
    <property type="entry name" value="sensory_box"/>
    <property type="match status" value="1"/>
</dbReference>
<dbReference type="InterPro" id="IPR029787">
    <property type="entry name" value="Nucleotide_cyclase"/>
</dbReference>
<sequence length="655" mass="73150">MSLRKRLFSLFAPLLVVTLLIVQLLSDHLLLRRFDQQDEQNLQDAASKAQQILFDHIEQAAQLLRSYSWWDQSYAVAQARSPVERYLEEDLDDTELDNYDFDFMVMFDAQGRLLLERWGTFDTRELLVLGPGGEPSREDLRNDVYARSAATGILDAKGDPRFTTAQFLLVHGVPTLLLSSAVTDSDGTAPAAGAFIAGRFFTTSRMTSLAHQFVGQVAFIPAVADTAGWQPRHEAPLGAEVSPRELLSDKRQSILLQLDNPWQAPELALRITTERSNYNGAHDALHFFLAISFVIVLGAALVVYMGLEFWLLRRLEVLNREIDGIGEQTRLPKLADLGRDELGQLGSALNSMLERLEQSEQRDRAILESIQDGYFEVDEHGQVQRINGAMVKILGYSSEELLGRPFTQLLLRGHTATALQYFQNARDDSSLRTLCTPMRRHDGTLGDFEARLSVIQDTDGTFRGYRGILRDVSAQASQRRKLHTLAYHDTLTGLGNRKAFLEHLPQQIAEAQSQGKQLALFFIDLDHFKQVNDRFGHDAGDELLRAIALRLQHALRQPDQLYRLGGDEFTLLVSNASAETARIVGERLIAALRKPFDIAGTCIDFVTLSIGIALCPLDGQDAVTLTKAADSAMYLAKRQRSHIVIGPATQGTPQE</sequence>
<dbReference type="GO" id="GO:0003824">
    <property type="term" value="F:catalytic activity"/>
    <property type="evidence" value="ECO:0007669"/>
    <property type="project" value="UniProtKB-ARBA"/>
</dbReference>
<dbReference type="InterPro" id="IPR043128">
    <property type="entry name" value="Rev_trsase/Diguanyl_cyclase"/>
</dbReference>
<dbReference type="InterPro" id="IPR007892">
    <property type="entry name" value="CHASE4"/>
</dbReference>
<dbReference type="NCBIfam" id="TIGR00254">
    <property type="entry name" value="GGDEF"/>
    <property type="match status" value="1"/>
</dbReference>
<accession>A0A653B7J9</accession>
<dbReference type="CDD" id="cd06225">
    <property type="entry name" value="HAMP"/>
    <property type="match status" value="1"/>
</dbReference>
<evidence type="ECO:0000256" key="2">
    <source>
        <dbReference type="ARBA" id="ARBA00004533"/>
    </source>
</evidence>
<dbReference type="CDD" id="cd01949">
    <property type="entry name" value="GGDEF"/>
    <property type="match status" value="1"/>
</dbReference>
<proteinExistence type="predicted"/>
<dbReference type="Gene3D" id="3.30.450.20">
    <property type="entry name" value="PAS domain"/>
    <property type="match status" value="1"/>
</dbReference>
<dbReference type="InterPro" id="IPR000160">
    <property type="entry name" value="GGDEF_dom"/>
</dbReference>
<dbReference type="PANTHER" id="PTHR46663">
    <property type="entry name" value="DIGUANYLATE CYCLASE DGCT-RELATED"/>
    <property type="match status" value="1"/>
</dbReference>
<dbReference type="SMART" id="SM00267">
    <property type="entry name" value="GGDEF"/>
    <property type="match status" value="1"/>
</dbReference>
<comment type="subcellular location">
    <subcellularLocation>
        <location evidence="2">Cell inner membrane</location>
    </subcellularLocation>
</comment>
<dbReference type="SUPFAM" id="SSF55785">
    <property type="entry name" value="PYP-like sensor domain (PAS domain)"/>
    <property type="match status" value="1"/>
</dbReference>
<dbReference type="SMART" id="SM00304">
    <property type="entry name" value="HAMP"/>
    <property type="match status" value="1"/>
</dbReference>
<protein>
    <submittedName>
        <fullName evidence="3">Diguanylate cyclase with PAS/PAC sensor</fullName>
    </submittedName>
</protein>
<dbReference type="PANTHER" id="PTHR46663:SF4">
    <property type="entry name" value="DIGUANYLATE CYCLASE DGCT-RELATED"/>
    <property type="match status" value="1"/>
</dbReference>
<dbReference type="SMART" id="SM00091">
    <property type="entry name" value="PAS"/>
    <property type="match status" value="1"/>
</dbReference>
<dbReference type="CDD" id="cd00130">
    <property type="entry name" value="PAS"/>
    <property type="match status" value="1"/>
</dbReference>
<dbReference type="InterPro" id="IPR000700">
    <property type="entry name" value="PAS-assoc_C"/>
</dbReference>
<dbReference type="PROSITE" id="PS50887">
    <property type="entry name" value="GGDEF"/>
    <property type="match status" value="1"/>
</dbReference>
<dbReference type="FunFam" id="3.30.70.270:FF:000001">
    <property type="entry name" value="Diguanylate cyclase domain protein"/>
    <property type="match status" value="1"/>
</dbReference>
<dbReference type="InterPro" id="IPR052163">
    <property type="entry name" value="DGC-Regulatory_Protein"/>
</dbReference>
<dbReference type="Gene3D" id="6.10.340.10">
    <property type="match status" value="1"/>
</dbReference>
<dbReference type="EMBL" id="LR130779">
    <property type="protein sequence ID" value="VDN64505.1"/>
    <property type="molecule type" value="Genomic_DNA"/>
</dbReference>
<dbReference type="Pfam" id="PF00990">
    <property type="entry name" value="GGDEF"/>
    <property type="match status" value="1"/>
</dbReference>
<dbReference type="InterPro" id="IPR013767">
    <property type="entry name" value="PAS_fold"/>
</dbReference>
<dbReference type="InterPro" id="IPR001610">
    <property type="entry name" value="PAC"/>
</dbReference>